<dbReference type="AlphaFoldDB" id="A0A0G4GVI9"/>
<reference evidence="2" key="1">
    <citation type="submission" date="2014-11" db="EMBL/GenBank/DDBJ databases">
        <authorList>
            <person name="Otto D Thomas"/>
            <person name="Naeem Raeece"/>
        </authorList>
    </citation>
    <scope>NUCLEOTIDE SEQUENCE</scope>
</reference>
<dbReference type="PhylomeDB" id="A0A0G4GVI9"/>
<feature type="compositionally biased region" description="Basic and acidic residues" evidence="1">
    <location>
        <begin position="160"/>
        <end position="178"/>
    </location>
</feature>
<protein>
    <submittedName>
        <fullName evidence="2">Uncharacterized protein</fullName>
    </submittedName>
</protein>
<organism evidence="2">
    <name type="scientific">Chromera velia CCMP2878</name>
    <dbReference type="NCBI Taxonomy" id="1169474"/>
    <lineage>
        <taxon>Eukaryota</taxon>
        <taxon>Sar</taxon>
        <taxon>Alveolata</taxon>
        <taxon>Colpodellida</taxon>
        <taxon>Chromeraceae</taxon>
        <taxon>Chromera</taxon>
    </lineage>
</organism>
<accession>A0A0G4GVI9</accession>
<evidence type="ECO:0000256" key="1">
    <source>
        <dbReference type="SAM" id="MobiDB-lite"/>
    </source>
</evidence>
<dbReference type="EMBL" id="CDMZ01001595">
    <property type="protein sequence ID" value="CEM34908.1"/>
    <property type="molecule type" value="Genomic_DNA"/>
</dbReference>
<feature type="region of interest" description="Disordered" evidence="1">
    <location>
        <begin position="149"/>
        <end position="189"/>
    </location>
</feature>
<proteinExistence type="predicted"/>
<gene>
    <name evidence="2" type="ORF">Cvel_23566</name>
</gene>
<name>A0A0G4GVI9_9ALVE</name>
<feature type="region of interest" description="Disordered" evidence="1">
    <location>
        <begin position="28"/>
        <end position="62"/>
    </location>
</feature>
<sequence>MATISRLFPLLSDIQSLSPLRVWDAMLESTKQRKPPKERENSTGSGEVKMDNSSEGTVAPVNQKRSYCDADLPSDVPAVTYVTATEALWVGRMDPGNFATVLWQQTALEPDSVTDPVLPSLPSSVHCLQTAAKPDAKILFQGRVGIELRSPPQKAQAGEKGNDAKKVKRELPHAESGKNVKSLFLPSSL</sequence>
<evidence type="ECO:0000313" key="2">
    <source>
        <dbReference type="EMBL" id="CEM34908.1"/>
    </source>
</evidence>
<dbReference type="VEuPathDB" id="CryptoDB:Cvel_23566"/>